<sequence length="194" mass="21221">MATSRNDIAPDTTAIISLACEWGLYGVSVLLYGATVRRLASSRVPRVGRRMIALATVFFALSTAHAIVNLIRLNEGLVNKRDSSPNGSGPAAFFSDASQTSFMVMNFIYSTQTLLADAVVVYRCYVVWQTVKAILFPVTLWLGLLATVIGSDLRLPNQPGEEIFSISDWVNAFFAMSLFTNLISTVSLLLRFGQ</sequence>
<accession>A0A4S8KIA0</accession>
<keyword evidence="1" id="KW-0812">Transmembrane</keyword>
<proteinExistence type="predicted"/>
<dbReference type="AlphaFoldDB" id="A0A4S8KIA0"/>
<dbReference type="Proteomes" id="UP000297245">
    <property type="component" value="Unassembled WGS sequence"/>
</dbReference>
<protein>
    <submittedName>
        <fullName evidence="2">Uncharacterized protein</fullName>
    </submittedName>
</protein>
<gene>
    <name evidence="2" type="ORF">K435DRAFT_974934</name>
</gene>
<feature type="transmembrane region" description="Helical" evidence="1">
    <location>
        <begin position="169"/>
        <end position="190"/>
    </location>
</feature>
<reference evidence="2 3" key="1">
    <citation type="journal article" date="2019" name="Nat. Ecol. Evol.">
        <title>Megaphylogeny resolves global patterns of mushroom evolution.</title>
        <authorList>
            <person name="Varga T."/>
            <person name="Krizsan K."/>
            <person name="Foldi C."/>
            <person name="Dima B."/>
            <person name="Sanchez-Garcia M."/>
            <person name="Sanchez-Ramirez S."/>
            <person name="Szollosi G.J."/>
            <person name="Szarkandi J.G."/>
            <person name="Papp V."/>
            <person name="Albert L."/>
            <person name="Andreopoulos W."/>
            <person name="Angelini C."/>
            <person name="Antonin V."/>
            <person name="Barry K.W."/>
            <person name="Bougher N.L."/>
            <person name="Buchanan P."/>
            <person name="Buyck B."/>
            <person name="Bense V."/>
            <person name="Catcheside P."/>
            <person name="Chovatia M."/>
            <person name="Cooper J."/>
            <person name="Damon W."/>
            <person name="Desjardin D."/>
            <person name="Finy P."/>
            <person name="Geml J."/>
            <person name="Haridas S."/>
            <person name="Hughes K."/>
            <person name="Justo A."/>
            <person name="Karasinski D."/>
            <person name="Kautmanova I."/>
            <person name="Kiss B."/>
            <person name="Kocsube S."/>
            <person name="Kotiranta H."/>
            <person name="LaButti K.M."/>
            <person name="Lechner B.E."/>
            <person name="Liimatainen K."/>
            <person name="Lipzen A."/>
            <person name="Lukacs Z."/>
            <person name="Mihaltcheva S."/>
            <person name="Morgado L.N."/>
            <person name="Niskanen T."/>
            <person name="Noordeloos M.E."/>
            <person name="Ohm R.A."/>
            <person name="Ortiz-Santana B."/>
            <person name="Ovrebo C."/>
            <person name="Racz N."/>
            <person name="Riley R."/>
            <person name="Savchenko A."/>
            <person name="Shiryaev A."/>
            <person name="Soop K."/>
            <person name="Spirin V."/>
            <person name="Szebenyi C."/>
            <person name="Tomsovsky M."/>
            <person name="Tulloss R.E."/>
            <person name="Uehling J."/>
            <person name="Grigoriev I.V."/>
            <person name="Vagvolgyi C."/>
            <person name="Papp T."/>
            <person name="Martin F.M."/>
            <person name="Miettinen O."/>
            <person name="Hibbett D.S."/>
            <person name="Nagy L.G."/>
        </authorList>
    </citation>
    <scope>NUCLEOTIDE SEQUENCE [LARGE SCALE GENOMIC DNA]</scope>
    <source>
        <strain evidence="2 3">CBS 962.96</strain>
    </source>
</reference>
<organism evidence="2 3">
    <name type="scientific">Dendrothele bispora (strain CBS 962.96)</name>
    <dbReference type="NCBI Taxonomy" id="1314807"/>
    <lineage>
        <taxon>Eukaryota</taxon>
        <taxon>Fungi</taxon>
        <taxon>Dikarya</taxon>
        <taxon>Basidiomycota</taxon>
        <taxon>Agaricomycotina</taxon>
        <taxon>Agaricomycetes</taxon>
        <taxon>Agaricomycetidae</taxon>
        <taxon>Agaricales</taxon>
        <taxon>Agaricales incertae sedis</taxon>
        <taxon>Dendrothele</taxon>
    </lineage>
</organism>
<feature type="transmembrane region" description="Helical" evidence="1">
    <location>
        <begin position="12"/>
        <end position="32"/>
    </location>
</feature>
<feature type="transmembrane region" description="Helical" evidence="1">
    <location>
        <begin position="52"/>
        <end position="71"/>
    </location>
</feature>
<dbReference type="OrthoDB" id="3354175at2759"/>
<evidence type="ECO:0000256" key="1">
    <source>
        <dbReference type="SAM" id="Phobius"/>
    </source>
</evidence>
<keyword evidence="3" id="KW-1185">Reference proteome</keyword>
<name>A0A4S8KIA0_DENBC</name>
<keyword evidence="1" id="KW-1133">Transmembrane helix</keyword>
<evidence type="ECO:0000313" key="3">
    <source>
        <dbReference type="Proteomes" id="UP000297245"/>
    </source>
</evidence>
<feature type="transmembrane region" description="Helical" evidence="1">
    <location>
        <begin position="130"/>
        <end position="149"/>
    </location>
</feature>
<dbReference type="EMBL" id="ML182776">
    <property type="protein sequence ID" value="THU75162.1"/>
    <property type="molecule type" value="Genomic_DNA"/>
</dbReference>
<keyword evidence="1" id="KW-0472">Membrane</keyword>
<evidence type="ECO:0000313" key="2">
    <source>
        <dbReference type="EMBL" id="THU75162.1"/>
    </source>
</evidence>